<dbReference type="EMBL" id="FPHN01000108">
    <property type="protein sequence ID" value="SFV59821.1"/>
    <property type="molecule type" value="Genomic_DNA"/>
</dbReference>
<gene>
    <name evidence="2" type="ORF">MNB_SV-14-469</name>
</gene>
<reference evidence="2" key="1">
    <citation type="submission" date="2016-10" db="EMBL/GenBank/DDBJ databases">
        <authorList>
            <person name="de Groot N.N."/>
        </authorList>
    </citation>
    <scope>NUCLEOTIDE SEQUENCE</scope>
</reference>
<name>A0A1W1C288_9ZZZZ</name>
<accession>A0A1W1C288</accession>
<keyword evidence="1" id="KW-1133">Transmembrane helix</keyword>
<evidence type="ECO:0000256" key="1">
    <source>
        <dbReference type="SAM" id="Phobius"/>
    </source>
</evidence>
<keyword evidence="1" id="KW-0472">Membrane</keyword>
<feature type="transmembrane region" description="Helical" evidence="1">
    <location>
        <begin position="12"/>
        <end position="33"/>
    </location>
</feature>
<protein>
    <submittedName>
        <fullName evidence="2">Uncharacterized protein</fullName>
    </submittedName>
</protein>
<feature type="transmembrane region" description="Helical" evidence="1">
    <location>
        <begin position="45"/>
        <end position="68"/>
    </location>
</feature>
<keyword evidence="1" id="KW-0812">Transmembrane</keyword>
<organism evidence="2">
    <name type="scientific">hydrothermal vent metagenome</name>
    <dbReference type="NCBI Taxonomy" id="652676"/>
    <lineage>
        <taxon>unclassified sequences</taxon>
        <taxon>metagenomes</taxon>
        <taxon>ecological metagenomes</taxon>
    </lineage>
</organism>
<evidence type="ECO:0000313" key="2">
    <source>
        <dbReference type="EMBL" id="SFV59821.1"/>
    </source>
</evidence>
<sequence length="143" mass="15946">MFGEFEEMIFYHAILLKAMLGVLIVGMIIPFLSAECSKTIKRMRIYMFVSHALITMIAFTGLIAFVFGKIDMNFSIIMMIVAFLAMIMIEVLKYKKVLRTGTSQGCAKTGRASVIIYTILNIAIIAGLVIYKIMEAKSAIPTT</sequence>
<proteinExistence type="predicted"/>
<feature type="transmembrane region" description="Helical" evidence="1">
    <location>
        <begin position="114"/>
        <end position="134"/>
    </location>
</feature>
<feature type="transmembrane region" description="Helical" evidence="1">
    <location>
        <begin position="74"/>
        <end position="93"/>
    </location>
</feature>
<dbReference type="AlphaFoldDB" id="A0A1W1C288"/>